<evidence type="ECO:0000313" key="4">
    <source>
        <dbReference type="Proteomes" id="UP000272908"/>
    </source>
</evidence>
<evidence type="ECO:0008006" key="5">
    <source>
        <dbReference type="Google" id="ProtNLM"/>
    </source>
</evidence>
<feature type="transmembrane region" description="Helical" evidence="2">
    <location>
        <begin position="6"/>
        <end position="22"/>
    </location>
</feature>
<dbReference type="RefSeq" id="WP_121092983.1">
    <property type="nucleotide sequence ID" value="NZ_UIHC01000003.1"/>
</dbReference>
<sequence length="105" mass="11503">MDMFALPDWSVWGLIAVILLVGEMLTTAYVALGFAVAAGLMALVVWLVPGLPVVVQGFIWAALGLGVWLALSRFTRRKQGRKDINDYDPRSSLPPSDRGGWTEKD</sequence>
<name>A0A3B0MRQ9_9RHOB</name>
<dbReference type="Proteomes" id="UP000272908">
    <property type="component" value="Unassembled WGS sequence"/>
</dbReference>
<keyword evidence="2" id="KW-0472">Membrane</keyword>
<keyword evidence="4" id="KW-1185">Reference proteome</keyword>
<dbReference type="EMBL" id="UIHC01000003">
    <property type="protein sequence ID" value="SUZ30666.1"/>
    <property type="molecule type" value="Genomic_DNA"/>
</dbReference>
<keyword evidence="2" id="KW-0812">Transmembrane</keyword>
<dbReference type="OrthoDB" id="7867296at2"/>
<proteinExistence type="predicted"/>
<feature type="transmembrane region" description="Helical" evidence="2">
    <location>
        <begin position="29"/>
        <end position="47"/>
    </location>
</feature>
<evidence type="ECO:0000256" key="2">
    <source>
        <dbReference type="SAM" id="Phobius"/>
    </source>
</evidence>
<keyword evidence="2" id="KW-1133">Transmembrane helix</keyword>
<dbReference type="AlphaFoldDB" id="A0A3B0MRQ9"/>
<feature type="transmembrane region" description="Helical" evidence="2">
    <location>
        <begin position="53"/>
        <end position="71"/>
    </location>
</feature>
<evidence type="ECO:0000256" key="1">
    <source>
        <dbReference type="SAM" id="MobiDB-lite"/>
    </source>
</evidence>
<evidence type="ECO:0000313" key="3">
    <source>
        <dbReference type="EMBL" id="SUZ30666.1"/>
    </source>
</evidence>
<protein>
    <recommendedName>
        <fullName evidence="5">NfeD-like C-terminal domain-containing protein</fullName>
    </recommendedName>
</protein>
<reference evidence="4" key="1">
    <citation type="submission" date="2018-08" db="EMBL/GenBank/DDBJ databases">
        <authorList>
            <person name="Rodrigo-Torres L."/>
            <person name="Arahal R. D."/>
            <person name="Lucena T."/>
        </authorList>
    </citation>
    <scope>NUCLEOTIDE SEQUENCE [LARGE SCALE GENOMIC DNA]</scope>
    <source>
        <strain evidence="4">CECT 7235</strain>
    </source>
</reference>
<feature type="region of interest" description="Disordered" evidence="1">
    <location>
        <begin position="78"/>
        <end position="105"/>
    </location>
</feature>
<organism evidence="3 4">
    <name type="scientific">Roseinatronobacter ekhonensis</name>
    <dbReference type="NCBI Taxonomy" id="254356"/>
    <lineage>
        <taxon>Bacteria</taxon>
        <taxon>Pseudomonadati</taxon>
        <taxon>Pseudomonadota</taxon>
        <taxon>Alphaproteobacteria</taxon>
        <taxon>Rhodobacterales</taxon>
        <taxon>Paracoccaceae</taxon>
        <taxon>Roseinatronobacter</taxon>
    </lineage>
</organism>
<gene>
    <name evidence="3" type="ORF">ROE7235_00392</name>
</gene>
<accession>A0A3B0MRQ9</accession>